<keyword evidence="7" id="KW-1185">Reference proteome</keyword>
<evidence type="ECO:0000256" key="1">
    <source>
        <dbReference type="ARBA" id="ARBA00022723"/>
    </source>
</evidence>
<keyword evidence="1" id="KW-0479">Metal-binding</keyword>
<dbReference type="EMBL" id="JARKIE010000008">
    <property type="protein sequence ID" value="KAJ7705390.1"/>
    <property type="molecule type" value="Genomic_DNA"/>
</dbReference>
<dbReference type="SUPFAM" id="SSF144232">
    <property type="entry name" value="HIT/MYND zinc finger-like"/>
    <property type="match status" value="1"/>
</dbReference>
<gene>
    <name evidence="6" type="ORF">B0H17DRAFT_1298689</name>
</gene>
<proteinExistence type="predicted"/>
<feature type="domain" description="MYND-type" evidence="5">
    <location>
        <begin position="500"/>
        <end position="538"/>
    </location>
</feature>
<dbReference type="GO" id="GO:0008270">
    <property type="term" value="F:zinc ion binding"/>
    <property type="evidence" value="ECO:0007669"/>
    <property type="project" value="UniProtKB-KW"/>
</dbReference>
<name>A0AAD7M885_MYCRO</name>
<accession>A0AAD7M885</accession>
<sequence>MSVMSSVTHMNDSEILKNLSRFTPTILDCVKGHLDDLKYAEDTVCVLTHSAAVVFNDTPDPELARLVSLPRIIRFFLSVVRLPTATSLSFGHFCTFCSAATIYHPAVFQSIPDSLDFLVASTRAQDVCTRNAALRSLIGLYPLAGTHPQNITDEPPAVRQALDQFGSHKSYEMRHREQEKKLMQLIDTFAGNPRRSLSDLGLAFVKLILDNELLVRFHFTFPPSERDIRLTSYLGGTQFVDVLRLCGEAVRNSGSGSQADVMGNILQLQFLLACGEMDEAGIVARSCIKRHPSVAFFYYVLASSGDKNIPAVLHGEKGLQCSGLTDFLREELLYNIVLSSDFIVAEMLEGRSSQIHLQEAVALMKKAWSNAISFVNEAPPEHPHMTYMMAFTIHFAFLMRGCTLSDDCRELQTAKNKLFLAYDIARSRPDGLFPVNHCRLETHRLSLPSKDYSSSSIDPNVDLAAWLEKLDPDDPSSNFFELRGINPDTNRYGAAEMHHCSACNTPSAALRRCSGCQKTRYCNSDCQSRYWKVHRNACKPGP</sequence>
<protein>
    <recommendedName>
        <fullName evidence="5">MYND-type domain-containing protein</fullName>
    </recommendedName>
</protein>
<evidence type="ECO:0000256" key="2">
    <source>
        <dbReference type="ARBA" id="ARBA00022771"/>
    </source>
</evidence>
<organism evidence="6 7">
    <name type="scientific">Mycena rosella</name>
    <name type="common">Pink bonnet</name>
    <name type="synonym">Agaricus rosellus</name>
    <dbReference type="NCBI Taxonomy" id="1033263"/>
    <lineage>
        <taxon>Eukaryota</taxon>
        <taxon>Fungi</taxon>
        <taxon>Dikarya</taxon>
        <taxon>Basidiomycota</taxon>
        <taxon>Agaricomycotina</taxon>
        <taxon>Agaricomycetes</taxon>
        <taxon>Agaricomycetidae</taxon>
        <taxon>Agaricales</taxon>
        <taxon>Marasmiineae</taxon>
        <taxon>Mycenaceae</taxon>
        <taxon>Mycena</taxon>
    </lineage>
</organism>
<dbReference type="Gene3D" id="6.10.140.2220">
    <property type="match status" value="1"/>
</dbReference>
<evidence type="ECO:0000256" key="3">
    <source>
        <dbReference type="ARBA" id="ARBA00022833"/>
    </source>
</evidence>
<dbReference type="PROSITE" id="PS50865">
    <property type="entry name" value="ZF_MYND_2"/>
    <property type="match status" value="1"/>
</dbReference>
<reference evidence="6" key="1">
    <citation type="submission" date="2023-03" db="EMBL/GenBank/DDBJ databases">
        <title>Massive genome expansion in bonnet fungi (Mycena s.s.) driven by repeated elements and novel gene families across ecological guilds.</title>
        <authorList>
            <consortium name="Lawrence Berkeley National Laboratory"/>
            <person name="Harder C.B."/>
            <person name="Miyauchi S."/>
            <person name="Viragh M."/>
            <person name="Kuo A."/>
            <person name="Thoen E."/>
            <person name="Andreopoulos B."/>
            <person name="Lu D."/>
            <person name="Skrede I."/>
            <person name="Drula E."/>
            <person name="Henrissat B."/>
            <person name="Morin E."/>
            <person name="Kohler A."/>
            <person name="Barry K."/>
            <person name="LaButti K."/>
            <person name="Morin E."/>
            <person name="Salamov A."/>
            <person name="Lipzen A."/>
            <person name="Mereny Z."/>
            <person name="Hegedus B."/>
            <person name="Baldrian P."/>
            <person name="Stursova M."/>
            <person name="Weitz H."/>
            <person name="Taylor A."/>
            <person name="Grigoriev I.V."/>
            <person name="Nagy L.G."/>
            <person name="Martin F."/>
            <person name="Kauserud H."/>
        </authorList>
    </citation>
    <scope>NUCLEOTIDE SEQUENCE</scope>
    <source>
        <strain evidence="6">CBHHK067</strain>
    </source>
</reference>
<evidence type="ECO:0000313" key="6">
    <source>
        <dbReference type="EMBL" id="KAJ7705390.1"/>
    </source>
</evidence>
<evidence type="ECO:0000259" key="5">
    <source>
        <dbReference type="PROSITE" id="PS50865"/>
    </source>
</evidence>
<evidence type="ECO:0000256" key="4">
    <source>
        <dbReference type="PROSITE-ProRule" id="PRU00134"/>
    </source>
</evidence>
<comment type="caution">
    <text evidence="6">The sequence shown here is derived from an EMBL/GenBank/DDBJ whole genome shotgun (WGS) entry which is preliminary data.</text>
</comment>
<dbReference type="InterPro" id="IPR002893">
    <property type="entry name" value="Znf_MYND"/>
</dbReference>
<dbReference type="AlphaFoldDB" id="A0AAD7M885"/>
<dbReference type="Pfam" id="PF01753">
    <property type="entry name" value="zf-MYND"/>
    <property type="match status" value="1"/>
</dbReference>
<keyword evidence="2 4" id="KW-0863">Zinc-finger</keyword>
<dbReference type="Proteomes" id="UP001221757">
    <property type="component" value="Unassembled WGS sequence"/>
</dbReference>
<keyword evidence="3" id="KW-0862">Zinc</keyword>
<evidence type="ECO:0000313" key="7">
    <source>
        <dbReference type="Proteomes" id="UP001221757"/>
    </source>
</evidence>